<comment type="caution">
    <text evidence="2">The sequence shown here is derived from an EMBL/GenBank/DDBJ whole genome shotgun (WGS) entry which is preliminary data.</text>
</comment>
<evidence type="ECO:0000313" key="2">
    <source>
        <dbReference type="EMBL" id="EFF63161.1"/>
    </source>
</evidence>
<proteinExistence type="predicted"/>
<keyword evidence="1" id="KW-1133">Transmembrane helix</keyword>
<keyword evidence="1" id="KW-0812">Transmembrane</keyword>
<name>A0ABN0A0L8_9FIRM</name>
<evidence type="ECO:0000313" key="3">
    <source>
        <dbReference type="Proteomes" id="UP000002938"/>
    </source>
</evidence>
<gene>
    <name evidence="2" type="ORF">CUW_2135</name>
</gene>
<dbReference type="RefSeq" id="WP_006785273.1">
    <property type="nucleotide sequence ID" value="NZ_ADMN01000097.1"/>
</dbReference>
<reference evidence="2 3" key="1">
    <citation type="journal article" date="2011" name="J. Bacteriol.">
        <title>Draft Genome Sequence of Turicibacter sanguinis PC909, Isolated from Human Feces.</title>
        <authorList>
            <person name="Cuiv P.O."/>
            <person name="Klaassens E.S."/>
            <person name="Durkin A.S."/>
            <person name="Harkins D.M."/>
            <person name="Foster L."/>
            <person name="McCorrison J."/>
            <person name="Torralba M."/>
            <person name="Nelson K.E."/>
            <person name="Morrison M."/>
        </authorList>
    </citation>
    <scope>NUCLEOTIDE SEQUENCE [LARGE SCALE GENOMIC DNA]</scope>
    <source>
        <strain evidence="2 3">PC909</strain>
    </source>
</reference>
<accession>A0ABN0A0L8</accession>
<dbReference type="EMBL" id="ADMN01000097">
    <property type="protein sequence ID" value="EFF63161.1"/>
    <property type="molecule type" value="Genomic_DNA"/>
</dbReference>
<feature type="transmembrane region" description="Helical" evidence="1">
    <location>
        <begin position="6"/>
        <end position="25"/>
    </location>
</feature>
<keyword evidence="3" id="KW-1185">Reference proteome</keyword>
<evidence type="ECO:0000256" key="1">
    <source>
        <dbReference type="SAM" id="Phobius"/>
    </source>
</evidence>
<protein>
    <submittedName>
        <fullName evidence="2">Conserved domain protein</fullName>
    </submittedName>
</protein>
<keyword evidence="1" id="KW-0472">Membrane</keyword>
<organism evidence="2 3">
    <name type="scientific">Turicibacter sanguinis PC909</name>
    <dbReference type="NCBI Taxonomy" id="702450"/>
    <lineage>
        <taxon>Bacteria</taxon>
        <taxon>Bacillati</taxon>
        <taxon>Bacillota</taxon>
        <taxon>Erysipelotrichia</taxon>
        <taxon>Erysipelotrichales</taxon>
        <taxon>Turicibacteraceae</taxon>
        <taxon>Turicibacter</taxon>
    </lineage>
</organism>
<dbReference type="GeneID" id="77100716"/>
<sequence length="41" mass="4604">MSETMALLIQLAVIGVLLIPFVYLFRLTVKVLKANINKNSK</sequence>
<dbReference type="Proteomes" id="UP000002938">
    <property type="component" value="Unassembled WGS sequence"/>
</dbReference>